<name>A0A8H2K5A0_ACIRA</name>
<dbReference type="Gene3D" id="3.90.190.10">
    <property type="entry name" value="Protein tyrosine phosphatase superfamily"/>
    <property type="match status" value="1"/>
</dbReference>
<comment type="caution">
    <text evidence="1">The sequence shown here is derived from an EMBL/GenBank/DDBJ whole genome shotgun (WGS) entry which is preliminary data.</text>
</comment>
<dbReference type="SUPFAM" id="SSF52799">
    <property type="entry name" value="(Phosphotyrosine protein) phosphatases II"/>
    <property type="match status" value="1"/>
</dbReference>
<dbReference type="InterPro" id="IPR029021">
    <property type="entry name" value="Prot-tyrosine_phosphatase-like"/>
</dbReference>
<dbReference type="EMBL" id="VFBM01000004">
    <property type="protein sequence ID" value="TNX92360.1"/>
    <property type="molecule type" value="Genomic_DNA"/>
</dbReference>
<dbReference type="RefSeq" id="WP_005026128.1">
    <property type="nucleotide sequence ID" value="NZ_CP027365.1"/>
</dbReference>
<evidence type="ECO:0000313" key="2">
    <source>
        <dbReference type="Proteomes" id="UP000314285"/>
    </source>
</evidence>
<accession>A0A8H2K5A0</accession>
<evidence type="ECO:0008006" key="3">
    <source>
        <dbReference type="Google" id="ProtNLM"/>
    </source>
</evidence>
<dbReference type="AlphaFoldDB" id="A0A8H2K5A0"/>
<sequence>MNELEYALSQIPYFDYVHERLFCSGQLTAENLEQIKAYGCSTIINLASSKAEMALRNEDQLCLDLDLNYIHIPLDNERPSANQAILVLELINHLVCEQIVWLHCADNRQCSVLMYLYRQYFMNIDMPTAQEYLHRIWEPDDTWTGLIHAVALQLQGRKATRELEQSLMQVRQFE</sequence>
<organism evidence="1 2">
    <name type="scientific">Acinetobacter radioresistens</name>
    <dbReference type="NCBI Taxonomy" id="40216"/>
    <lineage>
        <taxon>Bacteria</taxon>
        <taxon>Pseudomonadati</taxon>
        <taxon>Pseudomonadota</taxon>
        <taxon>Gammaproteobacteria</taxon>
        <taxon>Moraxellales</taxon>
        <taxon>Moraxellaceae</taxon>
        <taxon>Acinetobacter</taxon>
    </lineage>
</organism>
<proteinExistence type="predicted"/>
<protein>
    <recommendedName>
        <fullName evidence="3">Protein tyrosine phosphatase family protein</fullName>
    </recommendedName>
</protein>
<evidence type="ECO:0000313" key="1">
    <source>
        <dbReference type="EMBL" id="TNX92360.1"/>
    </source>
</evidence>
<reference evidence="1 2" key="1">
    <citation type="submission" date="2019-06" db="EMBL/GenBank/DDBJ databases">
        <title>Genome of Acinetobacter radioresistens APH1, a phenol degrading strain.</title>
        <authorList>
            <person name="Liu Y."/>
        </authorList>
    </citation>
    <scope>NUCLEOTIDE SEQUENCE [LARGE SCALE GENOMIC DNA]</scope>
    <source>
        <strain evidence="1 2">APH1</strain>
    </source>
</reference>
<gene>
    <name evidence="1" type="ORF">FHY67_06275</name>
</gene>
<dbReference type="Proteomes" id="UP000314285">
    <property type="component" value="Unassembled WGS sequence"/>
</dbReference>